<dbReference type="Proteomes" id="UP001319121">
    <property type="component" value="Chromosome"/>
</dbReference>
<dbReference type="NCBIfam" id="TIGR00254">
    <property type="entry name" value="GGDEF"/>
    <property type="match status" value="1"/>
</dbReference>
<dbReference type="Pfam" id="PF00990">
    <property type="entry name" value="GGDEF"/>
    <property type="match status" value="1"/>
</dbReference>
<name>A0AAN1T006_9PROT</name>
<dbReference type="InterPro" id="IPR000014">
    <property type="entry name" value="PAS"/>
</dbReference>
<sequence>MRHMASILCVLLLAGLCQPVQAADREVRIGVLSFRELELTRQQWQPTADYLNANVPGYRFSIEPMFFPQLDAAVNQHRFDFILTNPEHYVETRLDHGLAAIATLMPVAEGHPVSSFGGVIFTRANRADIVDLADLRGKTVASPSEQSLGGYLMQRWTLFGQGMAIADIGKMRFTGMPQDKAVMDVLDGKADAGFVRTGILESMAREGKLRLDQVRVLNLQQKRAFPQLLSTELYPEWPFSATPETSDALSKIVMQALLKIAPEDEAARAGKYYGFTPPGNYAPVEAMMLRLGVLRGRVHDFDWRDVSRKYAFPLLSSAAALLLAMLATAIYLGRNYRHLRRTYRERDQLAVELSEANATLEQKVAQRTRQLQSSETRFRQMFEHHASPMLLIDSDSGRIVDANLASAEFYGYTMERMRQMNMSQINTLPAGKIAEDRDRALRGERKHFIFPHCLASGELRVVEVHSSPVEVEGRSLLFSIVHDITERHAAEAKLRLRDAALNAAANAIIITDTSGEILWANEAFTALTGYASGETLGRKPKELIKSGMQDQSFYETLWKTVLSGHTWHGELVNQRKDGSLYNEEMTITSLRDESGKVAYFIAVKQDISERKHAEAQMHDLAFYDPLTHLPNRRLLLDRLGKALVASSRSRTHGALMFLDLDHFKKLNDIHGHDIGDLLLVEVARRIIGCIREQDSAARFGGDEFVVMLEDLSQSVQEAAQQAESVAEKIRAALAQPYHLRRTSATGDSESIEYSCTSSIGLSVFCDRDNSVEELLKWTDMAMYQAKNSGRDVIRFFDPDMQAAIEARVAMEEELRAALENGQLRLYYQVQVDNSRHAQSAEALLRWAHPRRGLIPPMQFIPLAEETGLILPIGHWVLDTACAQLAKWQADPAARHLTLAVNVSAKQFRQEDFVQQVTAAVERHGINPLLLKLELTESTVLENTDDAITKMSALKEYGVKLSLDDFGTGYSSLSHLKRLPLDQIKIDQSFVRDVTTDNGDAVMVMTMVDLGMNFEVEVIAEGVETEEQFKALQRYGCASLQGYLFSKPVPIEQFEALLHQGKRRQL</sequence>
<dbReference type="KEGG" id="fku:FGKAn22_10080"/>
<evidence type="ECO:0000313" key="8">
    <source>
        <dbReference type="EMBL" id="BBI99315.1"/>
    </source>
</evidence>
<keyword evidence="2" id="KW-0812">Transmembrane</keyword>
<feature type="domain" description="PAC" evidence="5">
    <location>
        <begin position="565"/>
        <end position="619"/>
    </location>
</feature>
<dbReference type="SMART" id="SM00091">
    <property type="entry name" value="PAS"/>
    <property type="match status" value="2"/>
</dbReference>
<feature type="chain" id="PRO_5042998730" evidence="3">
    <location>
        <begin position="23"/>
        <end position="1065"/>
    </location>
</feature>
<dbReference type="InterPro" id="IPR000160">
    <property type="entry name" value="GGDEF_dom"/>
</dbReference>
<evidence type="ECO:0000259" key="5">
    <source>
        <dbReference type="PROSITE" id="PS50113"/>
    </source>
</evidence>
<dbReference type="PROSITE" id="PS50887">
    <property type="entry name" value="GGDEF"/>
    <property type="match status" value="1"/>
</dbReference>
<dbReference type="SUPFAM" id="SSF55073">
    <property type="entry name" value="Nucleotide cyclase"/>
    <property type="match status" value="1"/>
</dbReference>
<dbReference type="PANTHER" id="PTHR44757">
    <property type="entry name" value="DIGUANYLATE CYCLASE DGCP"/>
    <property type="match status" value="1"/>
</dbReference>
<dbReference type="Gene3D" id="3.30.450.20">
    <property type="entry name" value="PAS domain"/>
    <property type="match status" value="2"/>
</dbReference>
<evidence type="ECO:0000259" key="7">
    <source>
        <dbReference type="PROSITE" id="PS50887"/>
    </source>
</evidence>
<feature type="signal peptide" evidence="3">
    <location>
        <begin position="1"/>
        <end position="22"/>
    </location>
</feature>
<dbReference type="CDD" id="cd01949">
    <property type="entry name" value="GGDEF"/>
    <property type="match status" value="1"/>
</dbReference>
<keyword evidence="3" id="KW-0732">Signal</keyword>
<dbReference type="InterPro" id="IPR000700">
    <property type="entry name" value="PAS-assoc_C"/>
</dbReference>
<dbReference type="PROSITE" id="PS50883">
    <property type="entry name" value="EAL"/>
    <property type="match status" value="1"/>
</dbReference>
<reference evidence="8 9" key="1">
    <citation type="submission" date="2019-03" db="EMBL/GenBank/DDBJ databases">
        <title>Complete genome sequence of Ferrigenium kumadai strain An22, a microaerophilic iron-oxidizing bacterium isolated from a paddy field soil.</title>
        <authorList>
            <person name="Watanabe T."/>
            <person name="Asakawa S."/>
        </authorList>
    </citation>
    <scope>NUCLEOTIDE SEQUENCE [LARGE SCALE GENOMIC DNA]</scope>
    <source>
        <strain evidence="8 9">An22</strain>
    </source>
</reference>
<dbReference type="EMBL" id="AP019536">
    <property type="protein sequence ID" value="BBI99315.1"/>
    <property type="molecule type" value="Genomic_DNA"/>
</dbReference>
<evidence type="ECO:0000256" key="2">
    <source>
        <dbReference type="SAM" id="Phobius"/>
    </source>
</evidence>
<feature type="domain" description="GGDEF" evidence="7">
    <location>
        <begin position="651"/>
        <end position="798"/>
    </location>
</feature>
<evidence type="ECO:0000256" key="3">
    <source>
        <dbReference type="SAM" id="SignalP"/>
    </source>
</evidence>
<keyword evidence="9" id="KW-1185">Reference proteome</keyword>
<feature type="domain" description="PAS" evidence="4">
    <location>
        <begin position="374"/>
        <end position="417"/>
    </location>
</feature>
<dbReference type="InterPro" id="IPR043128">
    <property type="entry name" value="Rev_trsase/Diguanyl_cyclase"/>
</dbReference>
<dbReference type="SUPFAM" id="SSF53850">
    <property type="entry name" value="Periplasmic binding protein-like II"/>
    <property type="match status" value="1"/>
</dbReference>
<dbReference type="InterPro" id="IPR001610">
    <property type="entry name" value="PAC"/>
</dbReference>
<feature type="coiled-coil region" evidence="1">
    <location>
        <begin position="346"/>
        <end position="377"/>
    </location>
</feature>
<dbReference type="FunFam" id="3.20.20.450:FF:000001">
    <property type="entry name" value="Cyclic di-GMP phosphodiesterase yahA"/>
    <property type="match status" value="1"/>
</dbReference>
<feature type="transmembrane region" description="Helical" evidence="2">
    <location>
        <begin position="310"/>
        <end position="332"/>
    </location>
</feature>
<dbReference type="Gene3D" id="3.20.20.450">
    <property type="entry name" value="EAL domain"/>
    <property type="match status" value="1"/>
</dbReference>
<dbReference type="InterPro" id="IPR001633">
    <property type="entry name" value="EAL_dom"/>
</dbReference>
<feature type="domain" description="EAL" evidence="6">
    <location>
        <begin position="807"/>
        <end position="1061"/>
    </location>
</feature>
<dbReference type="SMART" id="SM00052">
    <property type="entry name" value="EAL"/>
    <property type="match status" value="1"/>
</dbReference>
<dbReference type="SMART" id="SM00267">
    <property type="entry name" value="GGDEF"/>
    <property type="match status" value="1"/>
</dbReference>
<dbReference type="PANTHER" id="PTHR44757:SF2">
    <property type="entry name" value="BIOFILM ARCHITECTURE MAINTENANCE PROTEIN MBAA"/>
    <property type="match status" value="1"/>
</dbReference>
<dbReference type="PROSITE" id="PS50112">
    <property type="entry name" value="PAS"/>
    <property type="match status" value="2"/>
</dbReference>
<keyword evidence="1" id="KW-0175">Coiled coil</keyword>
<feature type="coiled-coil region" evidence="1">
    <location>
        <begin position="708"/>
        <end position="735"/>
    </location>
</feature>
<dbReference type="InterPro" id="IPR035919">
    <property type="entry name" value="EAL_sf"/>
</dbReference>
<evidence type="ECO:0000259" key="6">
    <source>
        <dbReference type="PROSITE" id="PS50883"/>
    </source>
</evidence>
<keyword evidence="2" id="KW-1133">Transmembrane helix</keyword>
<gene>
    <name evidence="8" type="ORF">FGKAn22_10080</name>
</gene>
<dbReference type="SUPFAM" id="SSF55785">
    <property type="entry name" value="PYP-like sensor domain (PAS domain)"/>
    <property type="match status" value="2"/>
</dbReference>
<dbReference type="PROSITE" id="PS50113">
    <property type="entry name" value="PAC"/>
    <property type="match status" value="1"/>
</dbReference>
<dbReference type="Gene3D" id="3.30.70.270">
    <property type="match status" value="1"/>
</dbReference>
<dbReference type="CDD" id="cd00130">
    <property type="entry name" value="PAS"/>
    <property type="match status" value="1"/>
</dbReference>
<dbReference type="NCBIfam" id="TIGR00229">
    <property type="entry name" value="sensory_box"/>
    <property type="match status" value="2"/>
</dbReference>
<accession>A0AAN1T006</accession>
<dbReference type="Pfam" id="PF12974">
    <property type="entry name" value="Phosphonate-bd"/>
    <property type="match status" value="1"/>
</dbReference>
<dbReference type="InterPro" id="IPR052155">
    <property type="entry name" value="Biofilm_reg_signaling"/>
</dbReference>
<dbReference type="CDD" id="cd01948">
    <property type="entry name" value="EAL"/>
    <property type="match status" value="1"/>
</dbReference>
<proteinExistence type="predicted"/>
<dbReference type="AlphaFoldDB" id="A0AAN1T006"/>
<dbReference type="InterPro" id="IPR013656">
    <property type="entry name" value="PAS_4"/>
</dbReference>
<dbReference type="InterPro" id="IPR035965">
    <property type="entry name" value="PAS-like_dom_sf"/>
</dbReference>
<feature type="domain" description="PAS" evidence="4">
    <location>
        <begin position="500"/>
        <end position="538"/>
    </location>
</feature>
<dbReference type="SMART" id="SM00086">
    <property type="entry name" value="PAC"/>
    <property type="match status" value="2"/>
</dbReference>
<keyword evidence="2" id="KW-0472">Membrane</keyword>
<evidence type="ECO:0000256" key="1">
    <source>
        <dbReference type="SAM" id="Coils"/>
    </source>
</evidence>
<dbReference type="SUPFAM" id="SSF141868">
    <property type="entry name" value="EAL domain-like"/>
    <property type="match status" value="1"/>
</dbReference>
<evidence type="ECO:0000259" key="4">
    <source>
        <dbReference type="PROSITE" id="PS50112"/>
    </source>
</evidence>
<dbReference type="Gene3D" id="3.40.190.10">
    <property type="entry name" value="Periplasmic binding protein-like II"/>
    <property type="match status" value="2"/>
</dbReference>
<protein>
    <submittedName>
        <fullName evidence="8">Uncharacterized protein</fullName>
    </submittedName>
</protein>
<dbReference type="Pfam" id="PF13426">
    <property type="entry name" value="PAS_9"/>
    <property type="match status" value="1"/>
</dbReference>
<dbReference type="Pfam" id="PF08448">
    <property type="entry name" value="PAS_4"/>
    <property type="match status" value="1"/>
</dbReference>
<dbReference type="Pfam" id="PF00563">
    <property type="entry name" value="EAL"/>
    <property type="match status" value="1"/>
</dbReference>
<dbReference type="InterPro" id="IPR029787">
    <property type="entry name" value="Nucleotide_cyclase"/>
</dbReference>
<organism evidence="8 9">
    <name type="scientific">Ferrigenium kumadai</name>
    <dbReference type="NCBI Taxonomy" id="1682490"/>
    <lineage>
        <taxon>Bacteria</taxon>
        <taxon>Pseudomonadati</taxon>
        <taxon>Pseudomonadota</taxon>
        <taxon>Betaproteobacteria</taxon>
        <taxon>Nitrosomonadales</taxon>
        <taxon>Gallionellaceae</taxon>
        <taxon>Ferrigenium</taxon>
    </lineage>
</organism>
<evidence type="ECO:0000313" key="9">
    <source>
        <dbReference type="Proteomes" id="UP001319121"/>
    </source>
</evidence>